<evidence type="ECO:0000313" key="5">
    <source>
        <dbReference type="Proteomes" id="UP000007809"/>
    </source>
</evidence>
<feature type="domain" description="Transposase IS110-like N-terminal" evidence="1">
    <location>
        <begin position="4"/>
        <end position="153"/>
    </location>
</feature>
<dbReference type="OrthoDB" id="4337860at2"/>
<dbReference type="HOGENOM" id="CLU_052328_0_0_11"/>
<protein>
    <submittedName>
        <fullName evidence="3">Transposase IS116/IS110/IS902 family protein</fullName>
    </submittedName>
</protein>
<dbReference type="Pfam" id="PF02371">
    <property type="entry name" value="Transposase_20"/>
    <property type="match status" value="1"/>
</dbReference>
<reference evidence="3 5" key="1">
    <citation type="journal article" date="2011" name="J. Bacteriol.">
        <title>Genome sequence of the 1,4-dioxane-degrading Pseudonocardia dioxanivorans strain CB1190.</title>
        <authorList>
            <person name="Sales C.M."/>
            <person name="Mahendra S."/>
            <person name="Grostern A."/>
            <person name="Parales R.E."/>
            <person name="Goodwin L.A."/>
            <person name="Woyke T."/>
            <person name="Nolan M."/>
            <person name="Lapidus A."/>
            <person name="Chertkov O."/>
            <person name="Ovchinnikova G."/>
            <person name="Sczyrba A."/>
            <person name="Alvarez-Cohen L."/>
        </authorList>
    </citation>
    <scope>NUCLEOTIDE SEQUENCE [LARGE SCALE GENOMIC DNA]</scope>
    <source>
        <strain evidence="5">ATCC 55486 / DSM 44775 / JCM 13855 / CB1190</strain>
        <strain evidence="3">CB1190</strain>
    </source>
</reference>
<dbReference type="GO" id="GO:0004803">
    <property type="term" value="F:transposase activity"/>
    <property type="evidence" value="ECO:0007669"/>
    <property type="project" value="InterPro"/>
</dbReference>
<dbReference type="InterPro" id="IPR003346">
    <property type="entry name" value="Transposase_20"/>
</dbReference>
<feature type="domain" description="Transposase IS116/IS110/IS902 C-terminal" evidence="2">
    <location>
        <begin position="221"/>
        <end position="303"/>
    </location>
</feature>
<dbReference type="STRING" id="675635.Psed_1804"/>
<dbReference type="PANTHER" id="PTHR33055:SF16">
    <property type="entry name" value="TRANSPOSASE FOR INSERTION SEQUENCE ELEMENT IS1547"/>
    <property type="match status" value="1"/>
</dbReference>
<dbReference type="eggNOG" id="COG3547">
    <property type="taxonomic scope" value="Bacteria"/>
</dbReference>
<name>F4CPC3_PSEUX</name>
<dbReference type="Pfam" id="PF01548">
    <property type="entry name" value="DEDD_Tnp_IS110"/>
    <property type="match status" value="1"/>
</dbReference>
<keyword evidence="5" id="KW-1185">Reference proteome</keyword>
<sequence>MVVVGVDPHKHSHTAVAVDSNGRELGQITVGNTAAELIRLLEWAQRWPGSRRWAVEDCRHVAGSLLRALLGTGQAVVTVPPKLMARARASARTRGKSDPIDAPAVARAALREPDLPEAHLDEQALQIRLLLDHREDLVAERTRMINRLGWHLHDLEVALPRGQALNRITTLNRLREQIGRLAGGVRAEIAAELIERIITVTRRVGQLKRRIEAQVQPLVPHLLAIPGCGGLTAAKVLAETAGVDRFRSSAAFAMHAGTAPIPVWAGNRARFRLNRGGNRQFNAALHRIAVTQLRIHRPAQALVQRRTAAGNSKTEALRVLRRHLADVVYHRLRADTGSPGTCHPEAG</sequence>
<dbReference type="EMBL" id="CP002593">
    <property type="protein sequence ID" value="AEA24038.1"/>
    <property type="molecule type" value="Genomic_DNA"/>
</dbReference>
<accession>F4CPC3</accession>
<dbReference type="NCBIfam" id="NF033542">
    <property type="entry name" value="transpos_IS110"/>
    <property type="match status" value="1"/>
</dbReference>
<dbReference type="Proteomes" id="UP000007809">
    <property type="component" value="Chromosome"/>
</dbReference>
<dbReference type="InterPro" id="IPR047650">
    <property type="entry name" value="Transpos_IS110"/>
</dbReference>
<proteinExistence type="predicted"/>
<dbReference type="KEGG" id="pdx:Psed_6354"/>
<evidence type="ECO:0000313" key="4">
    <source>
        <dbReference type="EMBL" id="AEA28452.1"/>
    </source>
</evidence>
<dbReference type="KEGG" id="pdx:Psed_1804"/>
<dbReference type="GO" id="GO:0003677">
    <property type="term" value="F:DNA binding"/>
    <property type="evidence" value="ECO:0007669"/>
    <property type="project" value="InterPro"/>
</dbReference>
<gene>
    <name evidence="3" type="ordered locus">Psed_1804</name>
    <name evidence="4" type="ordered locus">Psed_6354</name>
</gene>
<dbReference type="AlphaFoldDB" id="F4CPC3"/>
<evidence type="ECO:0000313" key="3">
    <source>
        <dbReference type="EMBL" id="AEA24038.1"/>
    </source>
</evidence>
<dbReference type="InterPro" id="IPR002525">
    <property type="entry name" value="Transp_IS110-like_N"/>
</dbReference>
<dbReference type="EMBL" id="CP002593">
    <property type="protein sequence ID" value="AEA28452.1"/>
    <property type="molecule type" value="Genomic_DNA"/>
</dbReference>
<organism evidence="3 5">
    <name type="scientific">Pseudonocardia dioxanivorans (strain ATCC 55486 / DSM 44775 / JCM 13855 / CB1190)</name>
    <dbReference type="NCBI Taxonomy" id="675635"/>
    <lineage>
        <taxon>Bacteria</taxon>
        <taxon>Bacillati</taxon>
        <taxon>Actinomycetota</taxon>
        <taxon>Actinomycetes</taxon>
        <taxon>Pseudonocardiales</taxon>
        <taxon>Pseudonocardiaceae</taxon>
        <taxon>Pseudonocardia</taxon>
    </lineage>
</organism>
<evidence type="ECO:0000259" key="2">
    <source>
        <dbReference type="Pfam" id="PF02371"/>
    </source>
</evidence>
<dbReference type="PANTHER" id="PTHR33055">
    <property type="entry name" value="TRANSPOSASE FOR INSERTION SEQUENCE ELEMENT IS1111A"/>
    <property type="match status" value="1"/>
</dbReference>
<dbReference type="GO" id="GO:0006313">
    <property type="term" value="P:DNA transposition"/>
    <property type="evidence" value="ECO:0007669"/>
    <property type="project" value="InterPro"/>
</dbReference>
<evidence type="ECO:0000259" key="1">
    <source>
        <dbReference type="Pfam" id="PF01548"/>
    </source>
</evidence>